<evidence type="ECO:0000256" key="1">
    <source>
        <dbReference type="SAM" id="MobiDB-lite"/>
    </source>
</evidence>
<accession>A0A433QEM0</accession>
<evidence type="ECO:0000313" key="2">
    <source>
        <dbReference type="EMBL" id="RUS28227.1"/>
    </source>
</evidence>
<comment type="caution">
    <text evidence="2">The sequence shown here is derived from an EMBL/GenBank/DDBJ whole genome shotgun (WGS) entry which is preliminary data.</text>
</comment>
<evidence type="ECO:0000313" key="3">
    <source>
        <dbReference type="Proteomes" id="UP000274822"/>
    </source>
</evidence>
<dbReference type="EMBL" id="RBNJ01006946">
    <property type="protein sequence ID" value="RUS28227.1"/>
    <property type="molecule type" value="Genomic_DNA"/>
</dbReference>
<dbReference type="AlphaFoldDB" id="A0A433QEM0"/>
<feature type="compositionally biased region" description="Polar residues" evidence="1">
    <location>
        <begin position="119"/>
        <end position="130"/>
    </location>
</feature>
<gene>
    <name evidence="2" type="ORF">BC938DRAFT_482135</name>
</gene>
<feature type="region of interest" description="Disordered" evidence="1">
    <location>
        <begin position="119"/>
        <end position="145"/>
    </location>
</feature>
<proteinExistence type="predicted"/>
<protein>
    <submittedName>
        <fullName evidence="2">Uncharacterized protein</fullName>
    </submittedName>
</protein>
<name>A0A433QEM0_9FUNG</name>
<feature type="region of interest" description="Disordered" evidence="1">
    <location>
        <begin position="1"/>
        <end position="22"/>
    </location>
</feature>
<dbReference type="Proteomes" id="UP000274822">
    <property type="component" value="Unassembled WGS sequence"/>
</dbReference>
<reference evidence="2 3" key="1">
    <citation type="journal article" date="2018" name="New Phytol.">
        <title>Phylogenomics of Endogonaceae and evolution of mycorrhizas within Mucoromycota.</title>
        <authorList>
            <person name="Chang Y."/>
            <person name="Desiro A."/>
            <person name="Na H."/>
            <person name="Sandor L."/>
            <person name="Lipzen A."/>
            <person name="Clum A."/>
            <person name="Barry K."/>
            <person name="Grigoriev I.V."/>
            <person name="Martin F.M."/>
            <person name="Stajich J.E."/>
            <person name="Smith M.E."/>
            <person name="Bonito G."/>
            <person name="Spatafora J.W."/>
        </authorList>
    </citation>
    <scope>NUCLEOTIDE SEQUENCE [LARGE SCALE GENOMIC DNA]</scope>
    <source>
        <strain evidence="2 3">AD002</strain>
    </source>
</reference>
<organism evidence="2 3">
    <name type="scientific">Jimgerdemannia flammicorona</name>
    <dbReference type="NCBI Taxonomy" id="994334"/>
    <lineage>
        <taxon>Eukaryota</taxon>
        <taxon>Fungi</taxon>
        <taxon>Fungi incertae sedis</taxon>
        <taxon>Mucoromycota</taxon>
        <taxon>Mucoromycotina</taxon>
        <taxon>Endogonomycetes</taxon>
        <taxon>Endogonales</taxon>
        <taxon>Endogonaceae</taxon>
        <taxon>Jimgerdemannia</taxon>
    </lineage>
</organism>
<sequence>MRSSGGAEGIHNKKINQKQSSHIEAKNNTRQFLCGTIVAGVSVAVTTLLLPGIEGIAVSAAGMGIAALVNIDEETELAREIEKMKNAAGNAEKVNKNILNIRDTISLLRGELRLPRSVEQVSSMKSTEPATKQMAPLGSTARYNE</sequence>
<keyword evidence="3" id="KW-1185">Reference proteome</keyword>